<dbReference type="InterPro" id="IPR023210">
    <property type="entry name" value="NADP_OxRdtase_dom"/>
</dbReference>
<dbReference type="Gene3D" id="3.20.20.100">
    <property type="entry name" value="NADP-dependent oxidoreductase domain"/>
    <property type="match status" value="1"/>
</dbReference>
<protein>
    <submittedName>
        <fullName evidence="2">Aldo/keto reductase</fullName>
    </submittedName>
</protein>
<sequence>MEMRRLGSTEIMISPLGLGTVKFGRNEQVKYPSHFNIPDDKAVQHILSLAKEHGINLLDTAPAYGTSQERIGKLLPGKREEWVIVSKVGEFFENGQSRFDFSFNTTIKVIEETLATLKTDYLDVALIHSDGNDLKILEQEGAADALRTLKERGLIRAHGMSSKTIEGGVQVVKVMDIVMVTCNPSYNEELPVLQAAEKSNKGVLIKKGLQSGHVAGGQGVEESLRFIFSQPGVNGMIVGTINPDHLLSNIRIMEHVLQKVPE</sequence>
<dbReference type="PANTHER" id="PTHR43312">
    <property type="entry name" value="D-THREO-ALDOSE 1-DEHYDROGENASE"/>
    <property type="match status" value="1"/>
</dbReference>
<accession>A0A558DAP1</accession>
<dbReference type="InterPro" id="IPR020471">
    <property type="entry name" value="AKR"/>
</dbReference>
<gene>
    <name evidence="2" type="ORF">FHK82_05165</name>
</gene>
<dbReference type="EMBL" id="VMRY01000010">
    <property type="protein sequence ID" value="TVT58104.1"/>
    <property type="molecule type" value="Genomic_DNA"/>
</dbReference>
<comment type="caution">
    <text evidence="2">The sequence shown here is derived from an EMBL/GenBank/DDBJ whole genome shotgun (WGS) entry which is preliminary data.</text>
</comment>
<dbReference type="PRINTS" id="PR00069">
    <property type="entry name" value="ALDKETRDTASE"/>
</dbReference>
<dbReference type="PANTHER" id="PTHR43312:SF1">
    <property type="entry name" value="NADP-DEPENDENT OXIDOREDUCTASE DOMAIN-CONTAINING PROTEIN"/>
    <property type="match status" value="1"/>
</dbReference>
<name>A0A558DAP1_9GAMM</name>
<reference evidence="2 3" key="1">
    <citation type="submission" date="2019-07" db="EMBL/GenBank/DDBJ databases">
        <title>The pathways for chlorine oxyanion respiration interact through the shared metabolite chlorate.</title>
        <authorList>
            <person name="Barnum T.P."/>
            <person name="Cheng Y."/>
            <person name="Hill K.A."/>
            <person name="Lucas L.N."/>
            <person name="Carlson H.K."/>
            <person name="Coates J.D."/>
        </authorList>
    </citation>
    <scope>NUCLEOTIDE SEQUENCE [LARGE SCALE GENOMIC DNA]</scope>
    <source>
        <strain evidence="2">BK-3</strain>
    </source>
</reference>
<organism evidence="2 3">
    <name type="scientific">Sedimenticola thiotaurini</name>
    <dbReference type="NCBI Taxonomy" id="1543721"/>
    <lineage>
        <taxon>Bacteria</taxon>
        <taxon>Pseudomonadati</taxon>
        <taxon>Pseudomonadota</taxon>
        <taxon>Gammaproteobacteria</taxon>
        <taxon>Chromatiales</taxon>
        <taxon>Sedimenticolaceae</taxon>
        <taxon>Sedimenticola</taxon>
    </lineage>
</organism>
<dbReference type="CDD" id="cd19095">
    <property type="entry name" value="AKR_PA4992-like"/>
    <property type="match status" value="1"/>
</dbReference>
<evidence type="ECO:0000259" key="1">
    <source>
        <dbReference type="Pfam" id="PF00248"/>
    </source>
</evidence>
<dbReference type="InterPro" id="IPR036812">
    <property type="entry name" value="NAD(P)_OxRdtase_dom_sf"/>
</dbReference>
<evidence type="ECO:0000313" key="2">
    <source>
        <dbReference type="EMBL" id="TVT58104.1"/>
    </source>
</evidence>
<dbReference type="SUPFAM" id="SSF51430">
    <property type="entry name" value="NAD(P)-linked oxidoreductase"/>
    <property type="match status" value="1"/>
</dbReference>
<dbReference type="GO" id="GO:0016491">
    <property type="term" value="F:oxidoreductase activity"/>
    <property type="evidence" value="ECO:0007669"/>
    <property type="project" value="InterPro"/>
</dbReference>
<dbReference type="Pfam" id="PF00248">
    <property type="entry name" value="Aldo_ket_red"/>
    <property type="match status" value="1"/>
</dbReference>
<dbReference type="AlphaFoldDB" id="A0A558DAP1"/>
<dbReference type="InterPro" id="IPR053135">
    <property type="entry name" value="AKR2_Oxidoreductase"/>
</dbReference>
<feature type="domain" description="NADP-dependent oxidoreductase" evidence="1">
    <location>
        <begin position="15"/>
        <end position="213"/>
    </location>
</feature>
<evidence type="ECO:0000313" key="3">
    <source>
        <dbReference type="Proteomes" id="UP000317355"/>
    </source>
</evidence>
<proteinExistence type="predicted"/>
<dbReference type="Proteomes" id="UP000317355">
    <property type="component" value="Unassembled WGS sequence"/>
</dbReference>